<sequence>MPSLRRSHSPSPQKRRRSRERDDDSDRRRYERSHKREREDRDRERREERTRDRERDRRRGRDDRNDHDESGQRDRERDRRDRREGSRERPRRDSYGKAESSRRRRERLASESSDDLFDLEDLGVERITEEDYFLKAGEFRFWLKEERGKYLDQLSSADAHKYFRRFVRRWNDGALPRVCYATHETSGSRASNNTAYKWRFTASSRFNSVELAAARESVDRATHSKLRHVDNEMGAGDDSDGDIGPVPELASPSPGPQLVGPSVGPSAPTVAERQMAREVQADSERMERNAERRAGRKVVMERAEELAPRQTGKEGRQAEKRATNQQNKQMREKDDAAGLEVDDGTLMGDDSSFAAAIRARDGTSSRHADRKAEEAAERRAANEERLVERRQKDSETMDMLKAMARQRYGA</sequence>
<dbReference type="KEGG" id="ccac:CcaHIS019_0604200"/>
<dbReference type="GeneID" id="85497831"/>
<dbReference type="PANTHER" id="PTHR34117">
    <property type="entry name" value="STYLE CELL-CYCLE INHIBITOR 1"/>
    <property type="match status" value="1"/>
</dbReference>
<feature type="region of interest" description="Disordered" evidence="1">
    <location>
        <begin position="1"/>
        <end position="107"/>
    </location>
</feature>
<dbReference type="EMBL" id="AP028217">
    <property type="protein sequence ID" value="BEI93961.1"/>
    <property type="molecule type" value="Genomic_DNA"/>
</dbReference>
<keyword evidence="3" id="KW-1185">Reference proteome</keyword>
<name>A0AA48QY20_9TREE</name>
<feature type="region of interest" description="Disordered" evidence="1">
    <location>
        <begin position="230"/>
        <end position="410"/>
    </location>
</feature>
<organism evidence="2 3">
    <name type="scientific">Cutaneotrichosporon cavernicola</name>
    <dbReference type="NCBI Taxonomy" id="279322"/>
    <lineage>
        <taxon>Eukaryota</taxon>
        <taxon>Fungi</taxon>
        <taxon>Dikarya</taxon>
        <taxon>Basidiomycota</taxon>
        <taxon>Agaricomycotina</taxon>
        <taxon>Tremellomycetes</taxon>
        <taxon>Trichosporonales</taxon>
        <taxon>Trichosporonaceae</taxon>
        <taxon>Cutaneotrichosporon</taxon>
    </lineage>
</organism>
<feature type="compositionally biased region" description="Basic and acidic residues" evidence="1">
    <location>
        <begin position="274"/>
        <end position="322"/>
    </location>
</feature>
<dbReference type="Proteomes" id="UP001233271">
    <property type="component" value="Chromosome 6"/>
</dbReference>
<reference evidence="2" key="1">
    <citation type="journal article" date="2023" name="BMC Genomics">
        <title>Chromosome-level genome assemblies of Cutaneotrichosporon spp. (Trichosporonales, Basidiomycota) reveal imbalanced evolution between nucleotide sequences and chromosome synteny.</title>
        <authorList>
            <person name="Kobayashi Y."/>
            <person name="Kayamori A."/>
            <person name="Aoki K."/>
            <person name="Shiwa Y."/>
            <person name="Matsutani M."/>
            <person name="Fujita N."/>
            <person name="Sugita T."/>
            <person name="Iwasaki W."/>
            <person name="Tanaka N."/>
            <person name="Takashima M."/>
        </authorList>
    </citation>
    <scope>NUCLEOTIDE SEQUENCE</scope>
    <source>
        <strain evidence="2">HIS019</strain>
    </source>
</reference>
<gene>
    <name evidence="2" type="ORF">CcaverHIS019_0604200</name>
</gene>
<dbReference type="RefSeq" id="XP_060459226.1">
    <property type="nucleotide sequence ID" value="XM_060602875.1"/>
</dbReference>
<evidence type="ECO:0000256" key="1">
    <source>
        <dbReference type="SAM" id="MobiDB-lite"/>
    </source>
</evidence>
<accession>A0AA48QY20</accession>
<feature type="compositionally biased region" description="Basic residues" evidence="1">
    <location>
        <begin position="1"/>
        <end position="18"/>
    </location>
</feature>
<dbReference type="AlphaFoldDB" id="A0AA48QY20"/>
<dbReference type="PANTHER" id="PTHR34117:SF1">
    <property type="entry name" value="STYLE CELL-CYCLE INHIBITOR 1"/>
    <property type="match status" value="1"/>
</dbReference>
<dbReference type="InterPro" id="IPR044688">
    <property type="entry name" value="SCI-1-like"/>
</dbReference>
<feature type="compositionally biased region" description="Basic and acidic residues" evidence="1">
    <location>
        <begin position="19"/>
        <end position="101"/>
    </location>
</feature>
<protein>
    <submittedName>
        <fullName evidence="2">Uncharacterized protein</fullName>
    </submittedName>
</protein>
<proteinExistence type="predicted"/>
<feature type="compositionally biased region" description="Basic and acidic residues" evidence="1">
    <location>
        <begin position="358"/>
        <end position="395"/>
    </location>
</feature>
<evidence type="ECO:0000313" key="3">
    <source>
        <dbReference type="Proteomes" id="UP001233271"/>
    </source>
</evidence>
<evidence type="ECO:0000313" key="2">
    <source>
        <dbReference type="EMBL" id="BEI93961.1"/>
    </source>
</evidence>